<dbReference type="InterPro" id="IPR036322">
    <property type="entry name" value="WD40_repeat_dom_sf"/>
</dbReference>
<evidence type="ECO:0000313" key="11">
    <source>
        <dbReference type="EMBL" id="CAI2371900.1"/>
    </source>
</evidence>
<keyword evidence="4" id="KW-0853">WD repeat</keyword>
<evidence type="ECO:0000313" key="12">
    <source>
        <dbReference type="Proteomes" id="UP001295684"/>
    </source>
</evidence>
<dbReference type="GO" id="GO:0090114">
    <property type="term" value="P:COPII-coated vesicle budding"/>
    <property type="evidence" value="ECO:0007669"/>
    <property type="project" value="TreeGrafter"/>
</dbReference>
<dbReference type="SUPFAM" id="SSF50978">
    <property type="entry name" value="WD40 repeat-like"/>
    <property type="match status" value="1"/>
</dbReference>
<evidence type="ECO:0000256" key="2">
    <source>
        <dbReference type="ARBA" id="ARBA00010102"/>
    </source>
</evidence>
<name>A0AAD1URG3_EUPCR</name>
<evidence type="ECO:0000256" key="4">
    <source>
        <dbReference type="ARBA" id="ARBA00022574"/>
    </source>
</evidence>
<proteinExistence type="inferred from homology"/>
<keyword evidence="10" id="KW-0539">Nucleus</keyword>
<gene>
    <name evidence="11" type="ORF">ECRASSUSDP1_LOCUS13225</name>
</gene>
<comment type="caution">
    <text evidence="11">The sequence shown here is derived from an EMBL/GenBank/DDBJ whole genome shotgun (WGS) entry which is preliminary data.</text>
</comment>
<dbReference type="GO" id="GO:0005198">
    <property type="term" value="F:structural molecule activity"/>
    <property type="evidence" value="ECO:0007669"/>
    <property type="project" value="InterPro"/>
</dbReference>
<dbReference type="PANTHER" id="PTHR11024">
    <property type="entry name" value="NUCLEAR PORE COMPLEX PROTEIN SEC13 / SEH1 FAMILY MEMBER"/>
    <property type="match status" value="1"/>
</dbReference>
<dbReference type="EMBL" id="CAMPGE010013154">
    <property type="protein sequence ID" value="CAI2371900.1"/>
    <property type="molecule type" value="Genomic_DNA"/>
</dbReference>
<dbReference type="GO" id="GO:0030127">
    <property type="term" value="C:COPII vesicle coat"/>
    <property type="evidence" value="ECO:0007669"/>
    <property type="project" value="TreeGrafter"/>
</dbReference>
<organism evidence="11 12">
    <name type="scientific">Euplotes crassus</name>
    <dbReference type="NCBI Taxonomy" id="5936"/>
    <lineage>
        <taxon>Eukaryota</taxon>
        <taxon>Sar</taxon>
        <taxon>Alveolata</taxon>
        <taxon>Ciliophora</taxon>
        <taxon>Intramacronucleata</taxon>
        <taxon>Spirotrichea</taxon>
        <taxon>Hypotrichia</taxon>
        <taxon>Euplotida</taxon>
        <taxon>Euplotidae</taxon>
        <taxon>Moneuplotes</taxon>
    </lineage>
</organism>
<keyword evidence="8" id="KW-0811">Translocation</keyword>
<comment type="similarity">
    <text evidence="2">Belongs to the WD repeat SEC13 family.</text>
</comment>
<keyword evidence="3" id="KW-0813">Transport</keyword>
<dbReference type="InterPro" id="IPR037363">
    <property type="entry name" value="Sec13/Seh1_fam"/>
</dbReference>
<dbReference type="PROSITE" id="PS51257">
    <property type="entry name" value="PROKAR_LIPOPROTEIN"/>
    <property type="match status" value="1"/>
</dbReference>
<dbReference type="GO" id="GO:0051028">
    <property type="term" value="P:mRNA transport"/>
    <property type="evidence" value="ECO:0007669"/>
    <property type="project" value="UniProtKB-KW"/>
</dbReference>
<sequence length="350" mass="39065">MVRFPVKFHLKTLVLPNVTTGCEGDLKDIQYDFYGTSIAVCDTAGKVQIIDQTQPEEKFHTFPHAHSGVVAGVDWAHPEFGSIVVSAGEEDHTIKFWKNVEGIWEESFPTGYFGNEMSVYNENFSLLPDDPKLGIYLENENISCLKFAPKEYGCCLFVGCESGAIYTLNFVKGRYDLQEIHSFDGKILTISFGPSTYSLTDIEESENDPGLAPIRFAVAVEGNSRIFQVLYKKDEQWISETIGHHDNAQCNTVSWGSNIGSHADILASGGDDKNILVWSKDRIDSDWIIRATINLAEEVSSVSWNQRGPTSLQATLKDGTTLIFKETMLDNSKYDLMAEINPEGEIFNSE</sequence>
<evidence type="ECO:0000256" key="3">
    <source>
        <dbReference type="ARBA" id="ARBA00022448"/>
    </source>
</evidence>
<keyword evidence="5" id="KW-0677">Repeat</keyword>
<evidence type="ECO:0000256" key="5">
    <source>
        <dbReference type="ARBA" id="ARBA00022737"/>
    </source>
</evidence>
<keyword evidence="9" id="KW-0906">Nuclear pore complex</keyword>
<reference evidence="11" key="1">
    <citation type="submission" date="2023-07" db="EMBL/GenBank/DDBJ databases">
        <authorList>
            <consortium name="AG Swart"/>
            <person name="Singh M."/>
            <person name="Singh A."/>
            <person name="Seah K."/>
            <person name="Emmerich C."/>
        </authorList>
    </citation>
    <scope>NUCLEOTIDE SEQUENCE</scope>
    <source>
        <strain evidence="11">DP1</strain>
    </source>
</reference>
<dbReference type="SMART" id="SM00320">
    <property type="entry name" value="WD40"/>
    <property type="match status" value="5"/>
</dbReference>
<dbReference type="Proteomes" id="UP001295684">
    <property type="component" value="Unassembled WGS sequence"/>
</dbReference>
<dbReference type="AlphaFoldDB" id="A0AAD1URG3"/>
<dbReference type="Pfam" id="PF00400">
    <property type="entry name" value="WD40"/>
    <property type="match status" value="2"/>
</dbReference>
<accession>A0AAD1URG3</accession>
<protein>
    <submittedName>
        <fullName evidence="11">Uncharacterized protein</fullName>
    </submittedName>
</protein>
<keyword evidence="7" id="KW-0653">Protein transport</keyword>
<dbReference type="GO" id="GO:0006606">
    <property type="term" value="P:protein import into nucleus"/>
    <property type="evidence" value="ECO:0007669"/>
    <property type="project" value="TreeGrafter"/>
</dbReference>
<evidence type="ECO:0000256" key="8">
    <source>
        <dbReference type="ARBA" id="ARBA00023010"/>
    </source>
</evidence>
<keyword evidence="12" id="KW-1185">Reference proteome</keyword>
<dbReference type="GO" id="GO:0031080">
    <property type="term" value="C:nuclear pore outer ring"/>
    <property type="evidence" value="ECO:0007669"/>
    <property type="project" value="TreeGrafter"/>
</dbReference>
<dbReference type="InterPro" id="IPR001680">
    <property type="entry name" value="WD40_rpt"/>
</dbReference>
<evidence type="ECO:0000256" key="6">
    <source>
        <dbReference type="ARBA" id="ARBA00022816"/>
    </source>
</evidence>
<comment type="subcellular location">
    <subcellularLocation>
        <location evidence="1">Nucleus</location>
        <location evidence="1">Nuclear pore complex</location>
    </subcellularLocation>
</comment>
<dbReference type="InterPro" id="IPR015943">
    <property type="entry name" value="WD40/YVTN_repeat-like_dom_sf"/>
</dbReference>
<dbReference type="PANTHER" id="PTHR11024:SF2">
    <property type="entry name" value="PROTEIN SEC13 HOMOLOG"/>
    <property type="match status" value="1"/>
</dbReference>
<keyword evidence="6" id="KW-0509">mRNA transport</keyword>
<evidence type="ECO:0000256" key="7">
    <source>
        <dbReference type="ARBA" id="ARBA00022927"/>
    </source>
</evidence>
<evidence type="ECO:0000256" key="9">
    <source>
        <dbReference type="ARBA" id="ARBA00023132"/>
    </source>
</evidence>
<evidence type="ECO:0000256" key="1">
    <source>
        <dbReference type="ARBA" id="ARBA00004567"/>
    </source>
</evidence>
<evidence type="ECO:0000256" key="10">
    <source>
        <dbReference type="ARBA" id="ARBA00023242"/>
    </source>
</evidence>
<dbReference type="Gene3D" id="2.130.10.10">
    <property type="entry name" value="YVTN repeat-like/Quinoprotein amine dehydrogenase"/>
    <property type="match status" value="1"/>
</dbReference>